<feature type="domain" description="Reverse transcriptase" evidence="2">
    <location>
        <begin position="259"/>
        <end position="343"/>
    </location>
</feature>
<dbReference type="InterPro" id="IPR043128">
    <property type="entry name" value="Rev_trsase/Diguanyl_cyclase"/>
</dbReference>
<dbReference type="PANTHER" id="PTHR37984">
    <property type="entry name" value="PROTEIN CBG26694"/>
    <property type="match status" value="1"/>
</dbReference>
<dbReference type="InterPro" id="IPR043502">
    <property type="entry name" value="DNA/RNA_pol_sf"/>
</dbReference>
<evidence type="ECO:0000313" key="3">
    <source>
        <dbReference type="EMBL" id="WMV37680.1"/>
    </source>
</evidence>
<proteinExistence type="predicted"/>
<evidence type="ECO:0000256" key="1">
    <source>
        <dbReference type="SAM" id="MobiDB-lite"/>
    </source>
</evidence>
<dbReference type="InterPro" id="IPR050951">
    <property type="entry name" value="Retrovirus_Pol_polyprotein"/>
</dbReference>
<evidence type="ECO:0000259" key="2">
    <source>
        <dbReference type="Pfam" id="PF00078"/>
    </source>
</evidence>
<dbReference type="SUPFAM" id="SSF56672">
    <property type="entry name" value="DNA/RNA polymerases"/>
    <property type="match status" value="1"/>
</dbReference>
<dbReference type="FunFam" id="3.30.70.270:FF:000020">
    <property type="entry name" value="Transposon Tf2-6 polyprotein-like Protein"/>
    <property type="match status" value="1"/>
</dbReference>
<dbReference type="Proteomes" id="UP001234989">
    <property type="component" value="Chromosome 7"/>
</dbReference>
<gene>
    <name evidence="3" type="ORF">MTR67_031065</name>
</gene>
<dbReference type="InterPro" id="IPR000477">
    <property type="entry name" value="RT_dom"/>
</dbReference>
<keyword evidence="4" id="KW-1185">Reference proteome</keyword>
<reference evidence="3" key="1">
    <citation type="submission" date="2023-08" db="EMBL/GenBank/DDBJ databases">
        <title>A de novo genome assembly of Solanum verrucosum Schlechtendal, a Mexican diploid species geographically isolated from the other diploid A-genome species in potato relatives.</title>
        <authorList>
            <person name="Hosaka K."/>
        </authorList>
    </citation>
    <scope>NUCLEOTIDE SEQUENCE</scope>
    <source>
        <tissue evidence="3">Young leaves</tissue>
    </source>
</reference>
<evidence type="ECO:0000313" key="4">
    <source>
        <dbReference type="Proteomes" id="UP001234989"/>
    </source>
</evidence>
<name>A0AAF0U1R9_SOLVR</name>
<dbReference type="Gene3D" id="3.30.70.270">
    <property type="match status" value="2"/>
</dbReference>
<dbReference type="PANTHER" id="PTHR37984:SF5">
    <property type="entry name" value="PROTEIN NYNRIN-LIKE"/>
    <property type="match status" value="1"/>
</dbReference>
<dbReference type="CDD" id="cd01647">
    <property type="entry name" value="RT_LTR"/>
    <property type="match status" value="1"/>
</dbReference>
<feature type="region of interest" description="Disordered" evidence="1">
    <location>
        <begin position="50"/>
        <end position="80"/>
    </location>
</feature>
<accession>A0AAF0U1R9</accession>
<dbReference type="EMBL" id="CP133618">
    <property type="protein sequence ID" value="WMV37680.1"/>
    <property type="molecule type" value="Genomic_DNA"/>
</dbReference>
<dbReference type="AlphaFoldDB" id="A0AAF0U1R9"/>
<dbReference type="Pfam" id="PF00078">
    <property type="entry name" value="RVT_1"/>
    <property type="match status" value="1"/>
</dbReference>
<protein>
    <recommendedName>
        <fullName evidence="2">Reverse transcriptase domain-containing protein</fullName>
    </recommendedName>
</protein>
<organism evidence="3 4">
    <name type="scientific">Solanum verrucosum</name>
    <dbReference type="NCBI Taxonomy" id="315347"/>
    <lineage>
        <taxon>Eukaryota</taxon>
        <taxon>Viridiplantae</taxon>
        <taxon>Streptophyta</taxon>
        <taxon>Embryophyta</taxon>
        <taxon>Tracheophyta</taxon>
        <taxon>Spermatophyta</taxon>
        <taxon>Magnoliopsida</taxon>
        <taxon>eudicotyledons</taxon>
        <taxon>Gunneridae</taxon>
        <taxon>Pentapetalae</taxon>
        <taxon>asterids</taxon>
        <taxon>lamiids</taxon>
        <taxon>Solanales</taxon>
        <taxon>Solanaceae</taxon>
        <taxon>Solanoideae</taxon>
        <taxon>Solaneae</taxon>
        <taxon>Solanum</taxon>
    </lineage>
</organism>
<sequence length="567" mass="65096">MREEKVLEFIDLRQGSMSVKEYTLRFTQLSMYTPTMVVDPMAMMRSSNAPAPKFNKDNKNRVSNLKPQGEYGNGSSSTTSTKCERKHKVECLADTNGCFGCGKCGHKIRDFLYLTAKGRECRKSLLSGSSSNASKKNRFYALQTRHDTQVVKFQFPNEPILEWKEGNYMPKGQSVSCLKARKMISESSIYFLVRVRDADFESPTLESIHVVNKFLEVFPGDSPDVSPEKVIDFFGLSPIEGEGRWHSEDGFSDSIWSLEFFVISFGLKNVPTAFMDLMNRVFRQYLDILVIVFIDDILTYLRSEDEHTDHLRIVLQVLKAQQFFAKFSKCEFWLRSVAFLGHIVSDKGTEVDLKKKDAIKSFPRPLSPSNIRSFLGLTGYYTIFFEGFSSFASSLIELIQKKVKFIWSKSCEKSFHELKDRLTSAPLVHAVHSLARFGVPLANFTKVVVMVHNGSESCFVMDVKTKQRLDLILIELEKAVLKSMLRLYLKGEMVRVEHQKLGGLSQDISIPTWKWEDMNMDFIVGVPRTRRQHDSIWVIVDRITKSAHFIPVKVSYSVEDYDKLYLR</sequence>